<dbReference type="GO" id="GO:0005886">
    <property type="term" value="C:plasma membrane"/>
    <property type="evidence" value="ECO:0007669"/>
    <property type="project" value="UniProtKB-SubCell"/>
</dbReference>
<dbReference type="Pfam" id="PF07686">
    <property type="entry name" value="V-set"/>
    <property type="match status" value="2"/>
</dbReference>
<evidence type="ECO:0000259" key="8">
    <source>
        <dbReference type="PROSITE" id="PS50835"/>
    </source>
</evidence>
<dbReference type="AlphaFoldDB" id="A0A4W4GUT0"/>
<dbReference type="GO" id="GO:0009617">
    <property type="term" value="P:response to bacterium"/>
    <property type="evidence" value="ECO:0007669"/>
    <property type="project" value="TreeGrafter"/>
</dbReference>
<evidence type="ECO:0000256" key="2">
    <source>
        <dbReference type="ARBA" id="ARBA00022475"/>
    </source>
</evidence>
<evidence type="ECO:0000256" key="7">
    <source>
        <dbReference type="ARBA" id="ARBA00023180"/>
    </source>
</evidence>
<dbReference type="InterPro" id="IPR013106">
    <property type="entry name" value="Ig_V-set"/>
</dbReference>
<reference evidence="9" key="4">
    <citation type="submission" date="2025-08" db="UniProtKB">
        <authorList>
            <consortium name="Ensembl"/>
        </authorList>
    </citation>
    <scope>IDENTIFICATION</scope>
</reference>
<dbReference type="Gene3D" id="2.60.40.10">
    <property type="entry name" value="Immunoglobulins"/>
    <property type="match status" value="2"/>
</dbReference>
<organism evidence="9 10">
    <name type="scientific">Electrophorus electricus</name>
    <name type="common">Electric eel</name>
    <name type="synonym">Gymnotus electricus</name>
    <dbReference type="NCBI Taxonomy" id="8005"/>
    <lineage>
        <taxon>Eukaryota</taxon>
        <taxon>Metazoa</taxon>
        <taxon>Chordata</taxon>
        <taxon>Craniata</taxon>
        <taxon>Vertebrata</taxon>
        <taxon>Euteleostomi</taxon>
        <taxon>Actinopterygii</taxon>
        <taxon>Neopterygii</taxon>
        <taxon>Teleostei</taxon>
        <taxon>Ostariophysi</taxon>
        <taxon>Gymnotiformes</taxon>
        <taxon>Gymnotoidei</taxon>
        <taxon>Gymnotidae</taxon>
        <taxon>Electrophorus</taxon>
    </lineage>
</organism>
<reference evidence="9" key="5">
    <citation type="submission" date="2025-09" db="UniProtKB">
        <authorList>
            <consortium name="Ensembl"/>
        </authorList>
    </citation>
    <scope>IDENTIFICATION</scope>
</reference>
<dbReference type="InterPro" id="IPR003599">
    <property type="entry name" value="Ig_sub"/>
</dbReference>
<proteinExistence type="predicted"/>
<reference evidence="9" key="3">
    <citation type="submission" date="2020-05" db="EMBL/GenBank/DDBJ databases">
        <title>Electrophorus electricus (electric eel) genome, fEleEle1, primary haplotype.</title>
        <authorList>
            <person name="Myers G."/>
            <person name="Meyer A."/>
            <person name="Fedrigo O."/>
            <person name="Formenti G."/>
            <person name="Rhie A."/>
            <person name="Tracey A."/>
            <person name="Sims Y."/>
            <person name="Jarvis E.D."/>
        </authorList>
    </citation>
    <scope>NUCLEOTIDE SEQUENCE [LARGE SCALE GENOMIC DNA]</scope>
</reference>
<keyword evidence="6" id="KW-1015">Disulfide bond</keyword>
<dbReference type="SMART" id="SM00406">
    <property type="entry name" value="IGv"/>
    <property type="match status" value="2"/>
</dbReference>
<keyword evidence="10" id="KW-1185">Reference proteome</keyword>
<dbReference type="PROSITE" id="PS50835">
    <property type="entry name" value="IG_LIKE"/>
    <property type="match status" value="2"/>
</dbReference>
<dbReference type="SMART" id="SM00409">
    <property type="entry name" value="IG"/>
    <property type="match status" value="2"/>
</dbReference>
<reference evidence="10" key="1">
    <citation type="journal article" date="2014" name="Science">
        <title>Nonhuman genetics. Genomic basis for the convergent evolution of electric organs.</title>
        <authorList>
            <person name="Gallant J.R."/>
            <person name="Traeger L.L."/>
            <person name="Volkening J.D."/>
            <person name="Moffett H."/>
            <person name="Chen P.H."/>
            <person name="Novina C.D."/>
            <person name="Phillips G.N.Jr."/>
            <person name="Anand R."/>
            <person name="Wells G.B."/>
            <person name="Pinch M."/>
            <person name="Guth R."/>
            <person name="Unguez G.A."/>
            <person name="Albert J.S."/>
            <person name="Zakon H.H."/>
            <person name="Samanta M.P."/>
            <person name="Sussman M.R."/>
        </authorList>
    </citation>
    <scope>NUCLEOTIDE SEQUENCE [LARGE SCALE GENOMIC DNA]</scope>
</reference>
<dbReference type="CDD" id="cd00099">
    <property type="entry name" value="IgV"/>
    <property type="match status" value="1"/>
</dbReference>
<evidence type="ECO:0000256" key="4">
    <source>
        <dbReference type="ARBA" id="ARBA00022859"/>
    </source>
</evidence>
<dbReference type="InterPro" id="IPR052051">
    <property type="entry name" value="TCR_complex_component"/>
</dbReference>
<dbReference type="OMA" id="MLDIDMY"/>
<protein>
    <recommendedName>
        <fullName evidence="8">Ig-like domain-containing protein</fullName>
    </recommendedName>
</protein>
<feature type="domain" description="Ig-like" evidence="8">
    <location>
        <begin position="25"/>
        <end position="118"/>
    </location>
</feature>
<evidence type="ECO:0000256" key="5">
    <source>
        <dbReference type="ARBA" id="ARBA00023136"/>
    </source>
</evidence>
<evidence type="ECO:0000256" key="3">
    <source>
        <dbReference type="ARBA" id="ARBA00022729"/>
    </source>
</evidence>
<dbReference type="InterPro" id="IPR036179">
    <property type="entry name" value="Ig-like_dom_sf"/>
</dbReference>
<dbReference type="InterPro" id="IPR013783">
    <property type="entry name" value="Ig-like_fold"/>
</dbReference>
<keyword evidence="3" id="KW-0732">Signal</keyword>
<feature type="domain" description="Ig-like" evidence="8">
    <location>
        <begin position="130"/>
        <end position="239"/>
    </location>
</feature>
<dbReference type="InterPro" id="IPR007110">
    <property type="entry name" value="Ig-like_dom"/>
</dbReference>
<evidence type="ECO:0000256" key="1">
    <source>
        <dbReference type="ARBA" id="ARBA00004236"/>
    </source>
</evidence>
<dbReference type="PANTHER" id="PTHR19433">
    <property type="entry name" value="T-CELL RECEPTOR ALPHA CHAIN V REGION-RELATED"/>
    <property type="match status" value="1"/>
</dbReference>
<keyword evidence="4" id="KW-0391">Immunity</keyword>
<keyword evidence="5" id="KW-0472">Membrane</keyword>
<reference evidence="10" key="2">
    <citation type="journal article" date="2017" name="Sci. Adv.">
        <title>A tail of two voltages: Proteomic comparison of the three electric organs of the electric eel.</title>
        <authorList>
            <person name="Traeger L.L."/>
            <person name="Sabat G."/>
            <person name="Barrett-Wilt G.A."/>
            <person name="Wells G.B."/>
            <person name="Sussman M.R."/>
        </authorList>
    </citation>
    <scope>NUCLEOTIDE SEQUENCE [LARGE SCALE GENOMIC DNA]</scope>
</reference>
<evidence type="ECO:0000256" key="6">
    <source>
        <dbReference type="ARBA" id="ARBA00023157"/>
    </source>
</evidence>
<dbReference type="Ensembl" id="ENSEEET00000042944.2">
    <property type="protein sequence ID" value="ENSEEEP00000042458.2"/>
    <property type="gene ID" value="ENSEEEG00000020045.2"/>
</dbReference>
<dbReference type="Proteomes" id="UP000314983">
    <property type="component" value="Chromosome 19"/>
</dbReference>
<dbReference type="GO" id="GO:0002376">
    <property type="term" value="P:immune system process"/>
    <property type="evidence" value="ECO:0007669"/>
    <property type="project" value="UniProtKB-KW"/>
</dbReference>
<accession>A0A4W4GUT0</accession>
<dbReference type="GeneTree" id="ENSGT00950000182968"/>
<keyword evidence="2" id="KW-1003">Cell membrane</keyword>
<sequence>MYFFSSSDFFFKNNAFVFKLGGFNASFITQPRAVQAVQVGDNVTIECYLPKTDFNTMVWYKQELGMMPEPMAKCYNYLREITFLDGFKNERFNVSIGQGIFHLTISATKHEDTAMYFCGIVMLNELRFGPGTFLMIKGKFNCIISVLQKPIVELVSPGDTVTLQCSVVIGEPKCAEPHRLYWFRHGSGESHPGVIYTHGDSSDQCKKSYEDGYSTQSCVYEFSKRNLSLTDTGTYYCAIAACGKILFGNGTKLNITGKIFVHTCSKTCKFILFLQVACEETLNYAALSLAKPLSSRGTRTQQMLDIDMYSQVKYEN</sequence>
<keyword evidence="7" id="KW-0325">Glycoprotein</keyword>
<dbReference type="SUPFAM" id="SSF48726">
    <property type="entry name" value="Immunoglobulin"/>
    <property type="match status" value="2"/>
</dbReference>
<dbReference type="PANTHER" id="PTHR19433:SF133">
    <property type="entry name" value="IMMUNE-TYPE RECEPTOR 5 PRECURSOR-RELATED"/>
    <property type="match status" value="1"/>
</dbReference>
<evidence type="ECO:0000313" key="9">
    <source>
        <dbReference type="Ensembl" id="ENSEEEP00000042458.2"/>
    </source>
</evidence>
<name>A0A4W4GUT0_ELEEL</name>
<evidence type="ECO:0000313" key="10">
    <source>
        <dbReference type="Proteomes" id="UP000314983"/>
    </source>
</evidence>
<comment type="subcellular location">
    <subcellularLocation>
        <location evidence="1">Cell membrane</location>
    </subcellularLocation>
</comment>